<organism evidence="18 19">
    <name type="scientific">Streptomyces niveus</name>
    <name type="common">Streptomyces spheroides</name>
    <dbReference type="NCBI Taxonomy" id="193462"/>
    <lineage>
        <taxon>Bacteria</taxon>
        <taxon>Bacillati</taxon>
        <taxon>Actinomycetota</taxon>
        <taxon>Actinomycetes</taxon>
        <taxon>Kitasatosporales</taxon>
        <taxon>Streptomycetaceae</taxon>
        <taxon>Streptomyces</taxon>
    </lineage>
</organism>
<proteinExistence type="predicted"/>
<dbReference type="InterPro" id="IPR036457">
    <property type="entry name" value="PPM-type-like_dom_sf"/>
</dbReference>
<dbReference type="Proteomes" id="UP000189677">
    <property type="component" value="Chromosome"/>
</dbReference>
<keyword evidence="5" id="KW-0547">Nucleotide-binding</keyword>
<evidence type="ECO:0000259" key="17">
    <source>
        <dbReference type="SMART" id="SM00331"/>
    </source>
</evidence>
<dbReference type="SUPFAM" id="SSF81606">
    <property type="entry name" value="PP2C-like"/>
    <property type="match status" value="1"/>
</dbReference>
<dbReference type="GO" id="GO:0003677">
    <property type="term" value="F:DNA binding"/>
    <property type="evidence" value="ECO:0007669"/>
    <property type="project" value="UniProtKB-KW"/>
</dbReference>
<keyword evidence="18" id="KW-0238">DNA-binding</keyword>
<keyword evidence="9" id="KW-0460">Magnesium</keyword>
<keyword evidence="4" id="KW-0479">Metal-binding</keyword>
<keyword evidence="3" id="KW-0808">Transferase</keyword>
<dbReference type="EMBL" id="CP018047">
    <property type="protein sequence ID" value="AQU65248.1"/>
    <property type="molecule type" value="Genomic_DNA"/>
</dbReference>
<dbReference type="SMART" id="SM00065">
    <property type="entry name" value="GAF"/>
    <property type="match status" value="1"/>
</dbReference>
<evidence type="ECO:0000256" key="15">
    <source>
        <dbReference type="ARBA" id="ARBA00081350"/>
    </source>
</evidence>
<keyword evidence="11" id="KW-0464">Manganese</keyword>
<keyword evidence="19" id="KW-1185">Reference proteome</keyword>
<evidence type="ECO:0000256" key="12">
    <source>
        <dbReference type="ARBA" id="ARBA00047761"/>
    </source>
</evidence>
<dbReference type="InterPro" id="IPR029016">
    <property type="entry name" value="GAF-like_dom_sf"/>
</dbReference>
<dbReference type="FunFam" id="3.60.40.10:FF:000005">
    <property type="entry name" value="Serine/threonine protein phosphatase"/>
    <property type="match status" value="1"/>
</dbReference>
<dbReference type="InterPro" id="IPR052016">
    <property type="entry name" value="Bact_Sigma-Reg"/>
</dbReference>
<evidence type="ECO:0000256" key="1">
    <source>
        <dbReference type="ARBA" id="ARBA00013081"/>
    </source>
</evidence>
<dbReference type="SMART" id="SM00331">
    <property type="entry name" value="PP2C_SIG"/>
    <property type="match status" value="1"/>
</dbReference>
<gene>
    <name evidence="18" type="ORF">BBN63_02240</name>
</gene>
<reference evidence="18 19" key="1">
    <citation type="submission" date="2016-11" db="EMBL/GenBank/DDBJ databases">
        <title>Complete genome sequence of Streptomyces niveus SCSIO 3406.</title>
        <authorList>
            <person name="Zhu Q."/>
            <person name="Cheng W."/>
            <person name="Song Y."/>
            <person name="Li Q."/>
            <person name="Ju J."/>
        </authorList>
    </citation>
    <scope>NUCLEOTIDE SEQUENCE [LARGE SCALE GENOMIC DNA]</scope>
    <source>
        <strain evidence="18 19">SCSIO 3406</strain>
    </source>
</reference>
<dbReference type="RefSeq" id="WP_078073748.1">
    <property type="nucleotide sequence ID" value="NZ_CP018047.1"/>
</dbReference>
<name>A0A1U9QLU4_STRNV</name>
<dbReference type="GO" id="GO:0016301">
    <property type="term" value="F:kinase activity"/>
    <property type="evidence" value="ECO:0007669"/>
    <property type="project" value="UniProtKB-KW"/>
</dbReference>
<dbReference type="PANTHER" id="PTHR43156">
    <property type="entry name" value="STAGE II SPORULATION PROTEIN E-RELATED"/>
    <property type="match status" value="1"/>
</dbReference>
<evidence type="ECO:0000313" key="19">
    <source>
        <dbReference type="Proteomes" id="UP000189677"/>
    </source>
</evidence>
<keyword evidence="7" id="KW-0378">Hydrolase</keyword>
<keyword evidence="10" id="KW-0904">Protein phosphatase</keyword>
<evidence type="ECO:0000256" key="3">
    <source>
        <dbReference type="ARBA" id="ARBA00022679"/>
    </source>
</evidence>
<feature type="domain" description="PPM-type phosphatase" evidence="17">
    <location>
        <begin position="219"/>
        <end position="434"/>
    </location>
</feature>
<evidence type="ECO:0000256" key="10">
    <source>
        <dbReference type="ARBA" id="ARBA00022912"/>
    </source>
</evidence>
<dbReference type="GO" id="GO:0004722">
    <property type="term" value="F:protein serine/threonine phosphatase activity"/>
    <property type="evidence" value="ECO:0007669"/>
    <property type="project" value="UniProtKB-EC"/>
</dbReference>
<dbReference type="InterPro" id="IPR001932">
    <property type="entry name" value="PPM-type_phosphatase-like_dom"/>
</dbReference>
<comment type="function">
    <text evidence="13">Primarily acts as an independent SigF regulator that is sensitive to the osmosensory signal, mediating the cross talk of PknD with the SigF regulon. Possesses both phosphatase and kinase activities. The kinase domain functions as a classic anti-sigma factor-like kinase to phosphorylate the anti-anti-sigma factor domain at the canonical regulatory site, and the phosphatase domain antagonizes this activity.</text>
</comment>
<evidence type="ECO:0000256" key="11">
    <source>
        <dbReference type="ARBA" id="ARBA00023211"/>
    </source>
</evidence>
<comment type="catalytic activity">
    <reaction evidence="12">
        <text>O-phospho-L-seryl-[protein] + H2O = L-seryl-[protein] + phosphate</text>
        <dbReference type="Rhea" id="RHEA:20629"/>
        <dbReference type="Rhea" id="RHEA-COMP:9863"/>
        <dbReference type="Rhea" id="RHEA-COMP:11604"/>
        <dbReference type="ChEBI" id="CHEBI:15377"/>
        <dbReference type="ChEBI" id="CHEBI:29999"/>
        <dbReference type="ChEBI" id="CHEBI:43474"/>
        <dbReference type="ChEBI" id="CHEBI:83421"/>
        <dbReference type="EC" id="3.1.3.16"/>
    </reaction>
</comment>
<dbReference type="Gene3D" id="3.60.40.10">
    <property type="entry name" value="PPM-type phosphatase domain"/>
    <property type="match status" value="1"/>
</dbReference>
<dbReference type="Gene3D" id="3.30.450.40">
    <property type="match status" value="1"/>
</dbReference>
<dbReference type="SUPFAM" id="SSF55781">
    <property type="entry name" value="GAF domain-like"/>
    <property type="match status" value="1"/>
</dbReference>
<accession>A0A1U9QLU4</accession>
<evidence type="ECO:0000256" key="7">
    <source>
        <dbReference type="ARBA" id="ARBA00022801"/>
    </source>
</evidence>
<dbReference type="GO" id="GO:0046872">
    <property type="term" value="F:metal ion binding"/>
    <property type="evidence" value="ECO:0007669"/>
    <property type="project" value="UniProtKB-KW"/>
</dbReference>
<dbReference type="AlphaFoldDB" id="A0A1U9QLU4"/>
<protein>
    <recommendedName>
        <fullName evidence="1">protein-serine/threonine phosphatase</fullName>
        <ecNumber evidence="1">3.1.3.16</ecNumber>
    </recommendedName>
    <alternativeName>
        <fullName evidence="15">Protein-serine/threonine phosphatase</fullName>
    </alternativeName>
    <alternativeName>
        <fullName evidence="14">Serine/threonine-protein kinase</fullName>
    </alternativeName>
</protein>
<evidence type="ECO:0000256" key="5">
    <source>
        <dbReference type="ARBA" id="ARBA00022741"/>
    </source>
</evidence>
<dbReference type="PANTHER" id="PTHR43156:SF2">
    <property type="entry name" value="STAGE II SPORULATION PROTEIN E"/>
    <property type="match status" value="1"/>
</dbReference>
<evidence type="ECO:0000256" key="9">
    <source>
        <dbReference type="ARBA" id="ARBA00022842"/>
    </source>
</evidence>
<feature type="domain" description="GAF" evidence="16">
    <location>
        <begin position="22"/>
        <end position="199"/>
    </location>
</feature>
<keyword evidence="8" id="KW-0067">ATP-binding</keyword>
<dbReference type="OrthoDB" id="118142at2"/>
<dbReference type="Pfam" id="PF07228">
    <property type="entry name" value="SpoIIE"/>
    <property type="match status" value="1"/>
</dbReference>
<dbReference type="GO" id="GO:0005524">
    <property type="term" value="F:ATP binding"/>
    <property type="evidence" value="ECO:0007669"/>
    <property type="project" value="UniProtKB-KW"/>
</dbReference>
<evidence type="ECO:0000256" key="8">
    <source>
        <dbReference type="ARBA" id="ARBA00022840"/>
    </source>
</evidence>
<keyword evidence="6" id="KW-0418">Kinase</keyword>
<evidence type="ECO:0000256" key="14">
    <source>
        <dbReference type="ARBA" id="ARBA00075117"/>
    </source>
</evidence>
<evidence type="ECO:0000256" key="4">
    <source>
        <dbReference type="ARBA" id="ARBA00022723"/>
    </source>
</evidence>
<sequence>MTTSTPGDDSFDVDRALQDALDRLTIVANASEALSSTLDLEQGLRRLCRVLVPALADWCAIDLVESEGQLRRTVVEHREPDVLPSGFLEALLPPAGESSPAPLARALRGAGPLRLADFPAPDEGADALHRVELRTFEQLGAHRAVLVPLRARHQVLGVLTLVRTDPDGLDDDDRLPLIEDLAHRIAMAVDSARLHGQIAHTAERLQRSLLPDLPHGGPLEIAARYDPARASAEVGGDWYDAFLLPDGALSLIIGDVTGHDLKAAVAMSQMRNMLRGIACDRKEPPGKILARLDAANEILYPGQTLTCLYGLLAKPEPDSPWVLEYAVAGHPAPLLITRDGDTRFLEGGRSILLGVVPETIRPDATEPLPPGSTVLLYTDGLIERRSETFDDGMTRLRLHAAALARAPLETFCDELVVALGDAGTDDIAMIAVRIPPGIEPYTATAE</sequence>
<dbReference type="KEGG" id="snw:BBN63_02240"/>
<keyword evidence="2" id="KW-0597">Phosphoprotein</keyword>
<evidence type="ECO:0000256" key="6">
    <source>
        <dbReference type="ARBA" id="ARBA00022777"/>
    </source>
</evidence>
<evidence type="ECO:0000313" key="18">
    <source>
        <dbReference type="EMBL" id="AQU65248.1"/>
    </source>
</evidence>
<evidence type="ECO:0000256" key="13">
    <source>
        <dbReference type="ARBA" id="ARBA00056274"/>
    </source>
</evidence>
<evidence type="ECO:0000256" key="2">
    <source>
        <dbReference type="ARBA" id="ARBA00022553"/>
    </source>
</evidence>
<evidence type="ECO:0000259" key="16">
    <source>
        <dbReference type="SMART" id="SM00065"/>
    </source>
</evidence>
<dbReference type="EC" id="3.1.3.16" evidence="1"/>
<dbReference type="Pfam" id="PF13185">
    <property type="entry name" value="GAF_2"/>
    <property type="match status" value="1"/>
</dbReference>
<dbReference type="InterPro" id="IPR003018">
    <property type="entry name" value="GAF"/>
</dbReference>